<feature type="region of interest" description="Disordered" evidence="5">
    <location>
        <begin position="242"/>
        <end position="278"/>
    </location>
</feature>
<evidence type="ECO:0000256" key="4">
    <source>
        <dbReference type="ARBA" id="ARBA00022807"/>
    </source>
</evidence>
<evidence type="ECO:0000256" key="1">
    <source>
        <dbReference type="ARBA" id="ARBA00007074"/>
    </source>
</evidence>
<dbReference type="Pfam" id="PF00877">
    <property type="entry name" value="NLPC_P60"/>
    <property type="match status" value="1"/>
</dbReference>
<dbReference type="InterPro" id="IPR000064">
    <property type="entry name" value="NLP_P60_dom"/>
</dbReference>
<dbReference type="GO" id="GO:0006508">
    <property type="term" value="P:proteolysis"/>
    <property type="evidence" value="ECO:0007669"/>
    <property type="project" value="UniProtKB-KW"/>
</dbReference>
<dbReference type="InterPro" id="IPR038765">
    <property type="entry name" value="Papain-like_cys_pep_sf"/>
</dbReference>
<feature type="region of interest" description="Disordered" evidence="5">
    <location>
        <begin position="167"/>
        <end position="209"/>
    </location>
</feature>
<sequence>MRYDGIYHVDPITIGIGQWFGPRAYGLLNRIKQEMPAEFAKLPGELQSLVNANNINWATYYLPNYWDDQVKPVLRAAYKVQQKQMAEDLEAYVQVAGRCGIDKDQHTQSMIMFFVAYHQSPRRALRIANQIGGASLDRWHAALLSEPVLGKYRNRYNTAYTIIKNMDSSGVDGVEPGPATPGGPTQGDGSGGNPGGTTNAPQQQGSTAGTLSRIEAVGNVAIAHMADGKIVQCAPNGQGQYVAGPGGAGTPPPTDTTPGGQNGGPNPGGGGGQLAPGTSETRQKLVLWMASRENKFRYSNGAGRLDPDRSGVGDCSSTCRRAYLDVCGIDIGGNTVAQSANGHGSFVINWNTAKSISAQQLALMKPGDLVFYDWGSGRVGVDHVEMYAGGDLTWGHGGGLHGEVPGPHKNSLSKFIRDTRGIGWCVKRYLND</sequence>
<feature type="compositionally biased region" description="Gly residues" evidence="5">
    <location>
        <begin position="260"/>
        <end position="274"/>
    </location>
</feature>
<dbReference type="Gene3D" id="3.90.1720.10">
    <property type="entry name" value="endopeptidase domain like (from Nostoc punctiforme)"/>
    <property type="match status" value="1"/>
</dbReference>
<name>A0A8S5LFJ9_9CAUD</name>
<evidence type="ECO:0000256" key="2">
    <source>
        <dbReference type="ARBA" id="ARBA00022670"/>
    </source>
</evidence>
<dbReference type="EMBL" id="BK014707">
    <property type="protein sequence ID" value="DAD68726.1"/>
    <property type="molecule type" value="Genomic_DNA"/>
</dbReference>
<organism evidence="7">
    <name type="scientific">Podoviridae sp. cti7t8</name>
    <dbReference type="NCBI Taxonomy" id="2823560"/>
    <lineage>
        <taxon>Viruses</taxon>
        <taxon>Duplodnaviria</taxon>
        <taxon>Heunggongvirae</taxon>
        <taxon>Uroviricota</taxon>
        <taxon>Caudoviricetes</taxon>
    </lineage>
</organism>
<reference evidence="7" key="1">
    <citation type="journal article" date="2021" name="Proc. Natl. Acad. Sci. U.S.A.">
        <title>A Catalog of Tens of Thousands of Viruses from Human Metagenomes Reveals Hidden Associations with Chronic Diseases.</title>
        <authorList>
            <person name="Tisza M.J."/>
            <person name="Buck C.B."/>
        </authorList>
    </citation>
    <scope>NUCLEOTIDE SEQUENCE</scope>
    <source>
        <strain evidence="7">Cti7t8</strain>
    </source>
</reference>
<feature type="compositionally biased region" description="Gly residues" evidence="5">
    <location>
        <begin position="184"/>
        <end position="195"/>
    </location>
</feature>
<evidence type="ECO:0000256" key="3">
    <source>
        <dbReference type="ARBA" id="ARBA00022801"/>
    </source>
</evidence>
<comment type="similarity">
    <text evidence="1">Belongs to the peptidase C40 family.</text>
</comment>
<keyword evidence="3" id="KW-0378">Hydrolase</keyword>
<keyword evidence="4" id="KW-0788">Thiol protease</keyword>
<dbReference type="GO" id="GO:0001897">
    <property type="term" value="P:symbiont-mediated cytolysis of host cell"/>
    <property type="evidence" value="ECO:0007669"/>
    <property type="project" value="UniProtKB-ARBA"/>
</dbReference>
<evidence type="ECO:0000313" key="7">
    <source>
        <dbReference type="EMBL" id="DAD68726.1"/>
    </source>
</evidence>
<protein>
    <submittedName>
        <fullName evidence="7">NlpC/P60 family</fullName>
    </submittedName>
</protein>
<proteinExistence type="inferred from homology"/>
<accession>A0A8S5LFJ9</accession>
<feature type="domain" description="NlpC/P60" evidence="6">
    <location>
        <begin position="312"/>
        <end position="391"/>
    </location>
</feature>
<keyword evidence="2" id="KW-0645">Protease</keyword>
<evidence type="ECO:0000256" key="5">
    <source>
        <dbReference type="SAM" id="MobiDB-lite"/>
    </source>
</evidence>
<evidence type="ECO:0000259" key="6">
    <source>
        <dbReference type="Pfam" id="PF00877"/>
    </source>
</evidence>
<dbReference type="GO" id="GO:0008234">
    <property type="term" value="F:cysteine-type peptidase activity"/>
    <property type="evidence" value="ECO:0007669"/>
    <property type="project" value="UniProtKB-KW"/>
</dbReference>
<dbReference type="SUPFAM" id="SSF54001">
    <property type="entry name" value="Cysteine proteinases"/>
    <property type="match status" value="1"/>
</dbReference>